<evidence type="ECO:0000256" key="5">
    <source>
        <dbReference type="ARBA" id="ARBA00022967"/>
    </source>
</evidence>
<comment type="catalytic activity">
    <reaction evidence="8">
        <text>a ubiquinone + NADH + 5 H(+)(in) = a ubiquinol + NAD(+) + 4 H(+)(out)</text>
        <dbReference type="Rhea" id="RHEA:29091"/>
        <dbReference type="Rhea" id="RHEA-COMP:9565"/>
        <dbReference type="Rhea" id="RHEA-COMP:9566"/>
        <dbReference type="ChEBI" id="CHEBI:15378"/>
        <dbReference type="ChEBI" id="CHEBI:16389"/>
        <dbReference type="ChEBI" id="CHEBI:17976"/>
        <dbReference type="ChEBI" id="CHEBI:57540"/>
        <dbReference type="ChEBI" id="CHEBI:57945"/>
        <dbReference type="EC" id="7.1.1.2"/>
    </reaction>
</comment>
<dbReference type="FunFam" id="3.30.460.80:FF:000002">
    <property type="entry name" value="NADH dehydrogenase iron-sulfur protein 3, mitochondrial"/>
    <property type="match status" value="1"/>
</dbReference>
<keyword evidence="4 9" id="KW-0813">Transport</keyword>
<comment type="caution">
    <text evidence="12">The sequence shown here is derived from an EMBL/GenBank/DDBJ whole genome shotgun (WGS) entry which is preliminary data.</text>
</comment>
<evidence type="ECO:0000313" key="13">
    <source>
        <dbReference type="Proteomes" id="UP000708208"/>
    </source>
</evidence>
<reference evidence="12" key="1">
    <citation type="submission" date="2021-06" db="EMBL/GenBank/DDBJ databases">
        <authorList>
            <person name="Hodson N. C."/>
            <person name="Mongue J. A."/>
            <person name="Jaron S. K."/>
        </authorList>
    </citation>
    <scope>NUCLEOTIDE SEQUENCE</scope>
</reference>
<dbReference type="PANTHER" id="PTHR10884:SF14">
    <property type="entry name" value="NADH DEHYDROGENASE [UBIQUINONE] IRON-SULFUR PROTEIN 3, MITOCHONDRIAL"/>
    <property type="match status" value="1"/>
</dbReference>
<dbReference type="Pfam" id="PF00329">
    <property type="entry name" value="Complex1_30kDa"/>
    <property type="match status" value="1"/>
</dbReference>
<keyword evidence="13" id="KW-1185">Reference proteome</keyword>
<evidence type="ECO:0000313" key="12">
    <source>
        <dbReference type="EMBL" id="CAG7834748.1"/>
    </source>
</evidence>
<protein>
    <recommendedName>
        <fullName evidence="3">NADH dehydrogenase [ubiquinone] iron-sulfur protein 3, mitochondrial</fullName>
    </recommendedName>
</protein>
<organism evidence="12 13">
    <name type="scientific">Allacma fusca</name>
    <dbReference type="NCBI Taxonomy" id="39272"/>
    <lineage>
        <taxon>Eukaryota</taxon>
        <taxon>Metazoa</taxon>
        <taxon>Ecdysozoa</taxon>
        <taxon>Arthropoda</taxon>
        <taxon>Hexapoda</taxon>
        <taxon>Collembola</taxon>
        <taxon>Symphypleona</taxon>
        <taxon>Sminthuridae</taxon>
        <taxon>Allacma</taxon>
    </lineage>
</organism>
<keyword evidence="7" id="KW-0830">Ubiquinone</keyword>
<dbReference type="EMBL" id="CAJVCH010570360">
    <property type="protein sequence ID" value="CAG7834748.1"/>
    <property type="molecule type" value="Genomic_DNA"/>
</dbReference>
<dbReference type="GO" id="GO:0016651">
    <property type="term" value="F:oxidoreductase activity, acting on NAD(P)H"/>
    <property type="evidence" value="ECO:0007669"/>
    <property type="project" value="InterPro"/>
</dbReference>
<comment type="subcellular location">
    <subcellularLocation>
        <location evidence="1">Mitochondrion</location>
    </subcellularLocation>
</comment>
<evidence type="ECO:0000256" key="10">
    <source>
        <dbReference type="SAM" id="MobiDB-lite"/>
    </source>
</evidence>
<evidence type="ECO:0000256" key="4">
    <source>
        <dbReference type="ARBA" id="ARBA00022448"/>
    </source>
</evidence>
<dbReference type="PANTHER" id="PTHR10884">
    <property type="entry name" value="NADH DEHYDROGENASE UBIQUINONE IRON-SULFUR PROTEIN 3"/>
    <property type="match status" value="1"/>
</dbReference>
<dbReference type="InterPro" id="IPR020396">
    <property type="entry name" value="NADH_UbQ_OxRdtase_CS"/>
</dbReference>
<dbReference type="GO" id="GO:0008137">
    <property type="term" value="F:NADH dehydrogenase (ubiquinone) activity"/>
    <property type="evidence" value="ECO:0007669"/>
    <property type="project" value="UniProtKB-EC"/>
</dbReference>
<feature type="domain" description="NADH:ubiquinone oxidoreductase 30kDa subunit" evidence="11">
    <location>
        <begin position="94"/>
        <end position="215"/>
    </location>
</feature>
<dbReference type="NCBIfam" id="TIGR01961">
    <property type="entry name" value="NuoC_fam"/>
    <property type="match status" value="1"/>
</dbReference>
<evidence type="ECO:0000259" key="11">
    <source>
        <dbReference type="Pfam" id="PF00329"/>
    </source>
</evidence>
<dbReference type="HAMAP" id="MF_01357">
    <property type="entry name" value="NDH1_NuoC"/>
    <property type="match status" value="1"/>
</dbReference>
<name>A0A8J2PL39_9HEXA</name>
<dbReference type="Proteomes" id="UP000708208">
    <property type="component" value="Unassembled WGS sequence"/>
</dbReference>
<dbReference type="AlphaFoldDB" id="A0A8J2PL39"/>
<keyword evidence="6 9" id="KW-0520">NAD</keyword>
<dbReference type="InterPro" id="IPR010218">
    <property type="entry name" value="NADH_DH_suC"/>
</dbReference>
<proteinExistence type="inferred from homology"/>
<feature type="region of interest" description="Disordered" evidence="10">
    <location>
        <begin position="37"/>
        <end position="65"/>
    </location>
</feature>
<evidence type="ECO:0000256" key="6">
    <source>
        <dbReference type="ARBA" id="ARBA00023027"/>
    </source>
</evidence>
<dbReference type="GO" id="GO:0016020">
    <property type="term" value="C:membrane"/>
    <property type="evidence" value="ECO:0007669"/>
    <property type="project" value="UniProtKB-ARBA"/>
</dbReference>
<dbReference type="PROSITE" id="PS00542">
    <property type="entry name" value="COMPLEX1_30K"/>
    <property type="match status" value="1"/>
</dbReference>
<gene>
    <name evidence="12" type="ORF">AFUS01_LOCUS44219</name>
</gene>
<evidence type="ECO:0000256" key="8">
    <source>
        <dbReference type="ARBA" id="ARBA00049551"/>
    </source>
</evidence>
<dbReference type="NCBIfam" id="NF004733">
    <property type="entry name" value="PRK06074.1-5"/>
    <property type="match status" value="1"/>
</dbReference>
<comment type="similarity">
    <text evidence="2 9">Belongs to the complex I 30 kDa subunit family.</text>
</comment>
<evidence type="ECO:0000256" key="2">
    <source>
        <dbReference type="ARBA" id="ARBA00007569"/>
    </source>
</evidence>
<dbReference type="InterPro" id="IPR001268">
    <property type="entry name" value="NADH_UbQ_OxRdtase_30kDa_su"/>
</dbReference>
<evidence type="ECO:0000256" key="3">
    <source>
        <dbReference type="ARBA" id="ARBA00020084"/>
    </source>
</evidence>
<keyword evidence="5 9" id="KW-1278">Translocase</keyword>
<sequence>MASNIIRRIGALPFARGARITGIISPAASNANLQTRFMTTGTTPPNTTEKRPTVRPSSSPEERKTLSDFGSYVAECLPKYVQKVQITAGNELEVMIAPEGLVPVLSFLKDHQACQFASLADIAGVDVPAKEYRFEVVYNLLSLRYNSRIRVKTYTDELTPLDSINDVYKAANWYEREIWDMFGVFFANHPDLRRILTDYGFEGHPFRKDFPLTGYVEVRYDDEVKRVVVEPLELAQEFRKFDLSSPWEQFPNLRQSLPAAEEVKVTPPDSQPKK</sequence>
<evidence type="ECO:0000256" key="1">
    <source>
        <dbReference type="ARBA" id="ARBA00004173"/>
    </source>
</evidence>
<dbReference type="OrthoDB" id="37721at2759"/>
<accession>A0A8J2PL39</accession>
<dbReference type="GO" id="GO:0005739">
    <property type="term" value="C:mitochondrion"/>
    <property type="evidence" value="ECO:0007669"/>
    <property type="project" value="UniProtKB-SubCell"/>
</dbReference>
<evidence type="ECO:0000256" key="9">
    <source>
        <dbReference type="RuleBase" id="RU003456"/>
    </source>
</evidence>
<evidence type="ECO:0000256" key="7">
    <source>
        <dbReference type="ARBA" id="ARBA00023075"/>
    </source>
</evidence>